<feature type="chain" id="PRO_5015471281" description="Carboxypeptidase regulatory-like domain-containing protein" evidence="1">
    <location>
        <begin position="22"/>
        <end position="170"/>
    </location>
</feature>
<keyword evidence="1" id="KW-0732">Signal</keyword>
<evidence type="ECO:0000313" key="3">
    <source>
        <dbReference type="Proteomes" id="UP000245137"/>
    </source>
</evidence>
<name>A0A2U1SPI5_METSR</name>
<dbReference type="RefSeq" id="WP_108917572.1">
    <property type="nucleotide sequence ID" value="NZ_BGJY01000013.1"/>
</dbReference>
<proteinExistence type="predicted"/>
<feature type="signal peptide" evidence="1">
    <location>
        <begin position="1"/>
        <end position="21"/>
    </location>
</feature>
<evidence type="ECO:0000313" key="2">
    <source>
        <dbReference type="EMBL" id="PWB93522.1"/>
    </source>
</evidence>
<dbReference type="SUPFAM" id="SSF117074">
    <property type="entry name" value="Hypothetical protein PA1324"/>
    <property type="match status" value="1"/>
</dbReference>
<evidence type="ECO:0008006" key="4">
    <source>
        <dbReference type="Google" id="ProtNLM"/>
    </source>
</evidence>
<organism evidence="2 3">
    <name type="scientific">Methylosinus sporium</name>
    <dbReference type="NCBI Taxonomy" id="428"/>
    <lineage>
        <taxon>Bacteria</taxon>
        <taxon>Pseudomonadati</taxon>
        <taxon>Pseudomonadota</taxon>
        <taxon>Alphaproteobacteria</taxon>
        <taxon>Hyphomicrobiales</taxon>
        <taxon>Methylocystaceae</taxon>
        <taxon>Methylosinus</taxon>
    </lineage>
</organism>
<reference evidence="2 3" key="1">
    <citation type="journal article" date="2018" name="Appl. Microbiol. Biotechnol.">
        <title>Co-cultivation of the strictly anaerobic methanogen Methanosarcina barkeri with aerobic methanotrophs in an oxygen-limited membrane bioreactor.</title>
        <authorList>
            <person name="In 't Zandt M.H."/>
            <person name="van den Bosch T.J.M."/>
            <person name="Rijkers R."/>
            <person name="van Kessel M.A.H.J."/>
            <person name="Jetten M.S.M."/>
            <person name="Welte C.U."/>
        </authorList>
    </citation>
    <scope>NUCLEOTIDE SEQUENCE [LARGE SCALE GENOMIC DNA]</scope>
    <source>
        <strain evidence="2 3">DSM 17706</strain>
    </source>
</reference>
<dbReference type="PROSITE" id="PS51257">
    <property type="entry name" value="PROKAR_LIPOPROTEIN"/>
    <property type="match status" value="1"/>
</dbReference>
<accession>A0A2U1SPI5</accession>
<dbReference type="OrthoDB" id="5677277at2"/>
<comment type="caution">
    <text evidence="2">The sequence shown here is derived from an EMBL/GenBank/DDBJ whole genome shotgun (WGS) entry which is preliminary data.</text>
</comment>
<protein>
    <recommendedName>
        <fullName evidence="4">Carboxypeptidase regulatory-like domain-containing protein</fullName>
    </recommendedName>
</protein>
<keyword evidence="3" id="KW-1185">Reference proteome</keyword>
<dbReference type="AlphaFoldDB" id="A0A2U1SPI5"/>
<sequence>MRSAALCVALAPLALSACNSAAPEMRFDPAEAAFIRQEGKATIEGQAFLRDQQGKMNVRYAAGEVVRLIPATAYAQARFSHFYGKRKFIAALFMPTPTQDAEYAAYTRTTKAGATGRFTFDKVAPGRYFVATQLTWVPKGGLLSEGGAMYDEVVVTGKETDPIEVVLSGN</sequence>
<evidence type="ECO:0000256" key="1">
    <source>
        <dbReference type="SAM" id="SignalP"/>
    </source>
</evidence>
<dbReference type="Proteomes" id="UP000245137">
    <property type="component" value="Unassembled WGS sequence"/>
</dbReference>
<gene>
    <name evidence="2" type="ORF">C5689_12310</name>
</gene>
<dbReference type="EMBL" id="PUIV01000019">
    <property type="protein sequence ID" value="PWB93522.1"/>
    <property type="molecule type" value="Genomic_DNA"/>
</dbReference>